<evidence type="ECO:0000256" key="5">
    <source>
        <dbReference type="ARBA" id="ARBA00023136"/>
    </source>
</evidence>
<feature type="transmembrane region" description="Helical" evidence="6">
    <location>
        <begin position="134"/>
        <end position="155"/>
    </location>
</feature>
<dbReference type="Pfam" id="PF02653">
    <property type="entry name" value="BPD_transp_2"/>
    <property type="match status" value="1"/>
</dbReference>
<keyword evidence="8" id="KW-1185">Reference proteome</keyword>
<evidence type="ECO:0000313" key="7">
    <source>
        <dbReference type="EMBL" id="SJZ82929.1"/>
    </source>
</evidence>
<dbReference type="PANTHER" id="PTHR32196">
    <property type="entry name" value="ABC TRANSPORTER PERMEASE PROTEIN YPHD-RELATED-RELATED"/>
    <property type="match status" value="1"/>
</dbReference>
<protein>
    <submittedName>
        <fullName evidence="7">Putative ABC transport system permease protein</fullName>
    </submittedName>
</protein>
<gene>
    <name evidence="7" type="ORF">SAMN02745191_1737</name>
</gene>
<evidence type="ECO:0000313" key="8">
    <source>
        <dbReference type="Proteomes" id="UP000243297"/>
    </source>
</evidence>
<evidence type="ECO:0000256" key="6">
    <source>
        <dbReference type="SAM" id="Phobius"/>
    </source>
</evidence>
<organism evidence="7 8">
    <name type="scientific">Anaerorhabdus furcosa</name>
    <dbReference type="NCBI Taxonomy" id="118967"/>
    <lineage>
        <taxon>Bacteria</taxon>
        <taxon>Bacillati</taxon>
        <taxon>Bacillota</taxon>
        <taxon>Erysipelotrichia</taxon>
        <taxon>Erysipelotrichales</taxon>
        <taxon>Erysipelotrichaceae</taxon>
        <taxon>Anaerorhabdus</taxon>
    </lineage>
</organism>
<evidence type="ECO:0000256" key="4">
    <source>
        <dbReference type="ARBA" id="ARBA00022989"/>
    </source>
</evidence>
<proteinExistence type="predicted"/>
<evidence type="ECO:0000256" key="1">
    <source>
        <dbReference type="ARBA" id="ARBA00004651"/>
    </source>
</evidence>
<dbReference type="RefSeq" id="WP_078712134.1">
    <property type="nucleotide sequence ID" value="NZ_FUWY01000005.1"/>
</dbReference>
<feature type="transmembrane region" description="Helical" evidence="6">
    <location>
        <begin position="58"/>
        <end position="78"/>
    </location>
</feature>
<dbReference type="GO" id="GO:0022857">
    <property type="term" value="F:transmembrane transporter activity"/>
    <property type="evidence" value="ECO:0007669"/>
    <property type="project" value="InterPro"/>
</dbReference>
<evidence type="ECO:0000256" key="3">
    <source>
        <dbReference type="ARBA" id="ARBA00022692"/>
    </source>
</evidence>
<feature type="transmembrane region" description="Helical" evidence="6">
    <location>
        <begin position="6"/>
        <end position="27"/>
    </location>
</feature>
<dbReference type="AlphaFoldDB" id="A0A1T4NUI9"/>
<dbReference type="InterPro" id="IPR001851">
    <property type="entry name" value="ABC_transp_permease"/>
</dbReference>
<name>A0A1T4NUI9_9FIRM</name>
<reference evidence="8" key="1">
    <citation type="submission" date="2017-02" db="EMBL/GenBank/DDBJ databases">
        <authorList>
            <person name="Varghese N."/>
            <person name="Submissions S."/>
        </authorList>
    </citation>
    <scope>NUCLEOTIDE SEQUENCE [LARGE SCALE GENOMIC DNA]</scope>
    <source>
        <strain evidence="8">ATCC 25662</strain>
    </source>
</reference>
<sequence length="293" mass="31282">MSLSLVVGAIELGIIFGICSLGLFIAFRVLNLPDLTVDGSFVTGLAFSAVFSMQGQPLLGIILGIVGGTLAGIVTGVLHTKFKIQEILAGILTMTGLYSINLKIMNDQPSIFLYGIDTIFTPFTNKLVIQGVDFGYLLVLLCIAMLLIVILVFFFKTLTGLALRATGDNEAMVRSSSINTDTMKILGFAMTNAIVALGGGLYAQYTQTAAHGAGVGTLVLCCASIIIGETVFGKRRGMLHHIVSIVLGAILYRLLLSYAFVLGLPASDLKLFSALIVVFAMVLPQIKLRRKNR</sequence>
<feature type="transmembrane region" description="Helical" evidence="6">
    <location>
        <begin position="269"/>
        <end position="286"/>
    </location>
</feature>
<feature type="transmembrane region" description="Helical" evidence="6">
    <location>
        <begin position="87"/>
        <end position="105"/>
    </location>
</feature>
<dbReference type="EMBL" id="FUWY01000005">
    <property type="protein sequence ID" value="SJZ82929.1"/>
    <property type="molecule type" value="Genomic_DNA"/>
</dbReference>
<keyword evidence="4 6" id="KW-1133">Transmembrane helix</keyword>
<keyword evidence="2" id="KW-1003">Cell membrane</keyword>
<feature type="transmembrane region" description="Helical" evidence="6">
    <location>
        <begin position="185"/>
        <end position="203"/>
    </location>
</feature>
<keyword evidence="3 6" id="KW-0812">Transmembrane</keyword>
<dbReference type="PANTHER" id="PTHR32196:SF69">
    <property type="entry name" value="BRANCHED-CHAIN AMINO ACID TRANSPORT SYSTEM, PERMEASE PROTEIN"/>
    <property type="match status" value="1"/>
</dbReference>
<keyword evidence="5 6" id="KW-0472">Membrane</keyword>
<feature type="transmembrane region" description="Helical" evidence="6">
    <location>
        <begin position="209"/>
        <end position="227"/>
    </location>
</feature>
<dbReference type="Proteomes" id="UP000243297">
    <property type="component" value="Unassembled WGS sequence"/>
</dbReference>
<dbReference type="CDD" id="cd06574">
    <property type="entry name" value="TM_PBP1_branched-chain-AA_like"/>
    <property type="match status" value="1"/>
</dbReference>
<accession>A0A1T4NUI9</accession>
<comment type="subcellular location">
    <subcellularLocation>
        <location evidence="1">Cell membrane</location>
        <topology evidence="1">Multi-pass membrane protein</topology>
    </subcellularLocation>
</comment>
<dbReference type="STRING" id="118967.SAMN02745191_1737"/>
<feature type="transmembrane region" description="Helical" evidence="6">
    <location>
        <begin position="239"/>
        <end position="263"/>
    </location>
</feature>
<dbReference type="OrthoDB" id="9778389at2"/>
<dbReference type="GO" id="GO:0005886">
    <property type="term" value="C:plasma membrane"/>
    <property type="evidence" value="ECO:0007669"/>
    <property type="project" value="UniProtKB-SubCell"/>
</dbReference>
<evidence type="ECO:0000256" key="2">
    <source>
        <dbReference type="ARBA" id="ARBA00022475"/>
    </source>
</evidence>